<protein>
    <submittedName>
        <fullName evidence="1">Uncharacterized protein</fullName>
    </submittedName>
</protein>
<dbReference type="AlphaFoldDB" id="A5BNV1"/>
<accession>A5BNV1</accession>
<proteinExistence type="predicted"/>
<sequence>MESMIGYRFGTLPHQSIHMSSGYKAAITTKPYCFSHFSTKPHLSFSHSSRSRPLEHILGPITFRVGHPSTSLTDQKSRPPQAFTAEHSEEVVEVAKELKESGHQDIALQLLKIHDRQLDIERDAVGYYTIKMEIMQILIDKKMRNEASEYSRDIEEKRSNHKHYFNFEPFDKLKDRWESAPVEEDDIEKLDQF</sequence>
<dbReference type="ExpressionAtlas" id="A5BNV1">
    <property type="expression patterns" value="baseline"/>
</dbReference>
<evidence type="ECO:0000313" key="1">
    <source>
        <dbReference type="EMBL" id="CAN65854.1"/>
    </source>
</evidence>
<organism evidence="1">
    <name type="scientific">Vitis vinifera</name>
    <name type="common">Grape</name>
    <dbReference type="NCBI Taxonomy" id="29760"/>
    <lineage>
        <taxon>Eukaryota</taxon>
        <taxon>Viridiplantae</taxon>
        <taxon>Streptophyta</taxon>
        <taxon>Embryophyta</taxon>
        <taxon>Tracheophyta</taxon>
        <taxon>Spermatophyta</taxon>
        <taxon>Magnoliopsida</taxon>
        <taxon>eudicotyledons</taxon>
        <taxon>Gunneridae</taxon>
        <taxon>Pentapetalae</taxon>
        <taxon>rosids</taxon>
        <taxon>Vitales</taxon>
        <taxon>Vitaceae</taxon>
        <taxon>Viteae</taxon>
        <taxon>Vitis</taxon>
    </lineage>
</organism>
<name>A5BNV1_VITVI</name>
<dbReference type="EMBL" id="AM466045">
    <property type="protein sequence ID" value="CAN65854.1"/>
    <property type="molecule type" value="Genomic_DNA"/>
</dbReference>
<gene>
    <name evidence="1" type="ORF">VITISV_017422</name>
</gene>
<reference evidence="1" key="1">
    <citation type="journal article" date="2007" name="PLoS ONE">
        <title>The first genome sequence of an elite grapevine cultivar (Pinot noir Vitis vinifera L.): coping with a highly heterozygous genome.</title>
        <authorList>
            <person name="Velasco R."/>
            <person name="Zharkikh A."/>
            <person name="Troggio M."/>
            <person name="Cartwright D.A."/>
            <person name="Cestaro A."/>
            <person name="Pruss D."/>
            <person name="Pindo M."/>
            <person name="FitzGerald L.M."/>
            <person name="Vezzulli S."/>
            <person name="Reid J."/>
            <person name="Malacarne G."/>
            <person name="Iliev D."/>
            <person name="Coppola G."/>
            <person name="Wardell B."/>
            <person name="Micheletti D."/>
            <person name="Macalma T."/>
            <person name="Facci M."/>
            <person name="Mitchell J.T."/>
            <person name="Perazzolli M."/>
            <person name="Eldredge G."/>
            <person name="Gatto P."/>
            <person name="Oyzerski R."/>
            <person name="Moretto M."/>
            <person name="Gutin N."/>
            <person name="Stefanini M."/>
            <person name="Chen Y."/>
            <person name="Segala C."/>
            <person name="Davenport C."/>
            <person name="Dematte L."/>
            <person name="Mraz A."/>
            <person name="Battilana J."/>
            <person name="Stormo K."/>
            <person name="Costa F."/>
            <person name="Tao Q."/>
            <person name="Si-Ammour A."/>
            <person name="Harkins T."/>
            <person name="Lackey A."/>
            <person name="Perbost C."/>
            <person name="Taillon B."/>
            <person name="Stella A."/>
            <person name="Solovyev V."/>
            <person name="Fawcett J.A."/>
            <person name="Sterck L."/>
            <person name="Vandepoele K."/>
            <person name="Grando S.M."/>
            <person name="Toppo S."/>
            <person name="Moser C."/>
            <person name="Lanchbury J."/>
            <person name="Bogden R."/>
            <person name="Skolnick M."/>
            <person name="Sgaramella V."/>
            <person name="Bhatnagar S.K."/>
            <person name="Fontana P."/>
            <person name="Gutin A."/>
            <person name="Van de Peer Y."/>
            <person name="Salamini F."/>
            <person name="Viola R."/>
        </authorList>
    </citation>
    <scope>NUCLEOTIDE SEQUENCE</scope>
</reference>